<feature type="transmembrane region" description="Helical" evidence="7">
    <location>
        <begin position="439"/>
        <end position="458"/>
    </location>
</feature>
<organism evidence="9 10">
    <name type="scientific">Streptosporangium album</name>
    <dbReference type="NCBI Taxonomy" id="47479"/>
    <lineage>
        <taxon>Bacteria</taxon>
        <taxon>Bacillati</taxon>
        <taxon>Actinomycetota</taxon>
        <taxon>Actinomycetes</taxon>
        <taxon>Streptosporangiales</taxon>
        <taxon>Streptosporangiaceae</taxon>
        <taxon>Streptosporangium</taxon>
    </lineage>
</organism>
<gene>
    <name evidence="9" type="ORF">FHR32_004412</name>
</gene>
<protein>
    <submittedName>
        <fullName evidence="9">EmrB/QacA subfamily drug resistance transporter</fullName>
    </submittedName>
</protein>
<feature type="transmembrane region" description="Helical" evidence="7">
    <location>
        <begin position="143"/>
        <end position="161"/>
    </location>
</feature>
<evidence type="ECO:0000256" key="1">
    <source>
        <dbReference type="ARBA" id="ARBA00004651"/>
    </source>
</evidence>
<feature type="domain" description="Major facilitator superfamily (MFS) profile" evidence="8">
    <location>
        <begin position="19"/>
        <end position="462"/>
    </location>
</feature>
<evidence type="ECO:0000313" key="9">
    <source>
        <dbReference type="EMBL" id="MBB4940107.1"/>
    </source>
</evidence>
<dbReference type="InterPro" id="IPR011701">
    <property type="entry name" value="MFS"/>
</dbReference>
<dbReference type="AlphaFoldDB" id="A0A7W7WA59"/>
<dbReference type="PROSITE" id="PS50850">
    <property type="entry name" value="MFS"/>
    <property type="match status" value="1"/>
</dbReference>
<dbReference type="GO" id="GO:0022857">
    <property type="term" value="F:transmembrane transporter activity"/>
    <property type="evidence" value="ECO:0007669"/>
    <property type="project" value="InterPro"/>
</dbReference>
<accession>A0A7W7WA59</accession>
<feature type="transmembrane region" description="Helical" evidence="7">
    <location>
        <begin position="406"/>
        <end position="427"/>
    </location>
</feature>
<keyword evidence="10" id="KW-1185">Reference proteome</keyword>
<dbReference type="RefSeq" id="WP_184755959.1">
    <property type="nucleotide sequence ID" value="NZ_BAABEK010000080.1"/>
</dbReference>
<evidence type="ECO:0000256" key="7">
    <source>
        <dbReference type="SAM" id="Phobius"/>
    </source>
</evidence>
<dbReference type="SUPFAM" id="SSF103473">
    <property type="entry name" value="MFS general substrate transporter"/>
    <property type="match status" value="1"/>
</dbReference>
<dbReference type="EMBL" id="JACHJU010000001">
    <property type="protein sequence ID" value="MBB4940107.1"/>
    <property type="molecule type" value="Genomic_DNA"/>
</dbReference>
<dbReference type="InterPro" id="IPR004638">
    <property type="entry name" value="EmrB-like"/>
</dbReference>
<evidence type="ECO:0000256" key="4">
    <source>
        <dbReference type="ARBA" id="ARBA00022692"/>
    </source>
</evidence>
<evidence type="ECO:0000256" key="2">
    <source>
        <dbReference type="ARBA" id="ARBA00022448"/>
    </source>
</evidence>
<evidence type="ECO:0000259" key="8">
    <source>
        <dbReference type="PROSITE" id="PS50850"/>
    </source>
</evidence>
<feature type="transmembrane region" description="Helical" evidence="7">
    <location>
        <begin position="273"/>
        <end position="294"/>
    </location>
</feature>
<feature type="transmembrane region" description="Helical" evidence="7">
    <location>
        <begin position="236"/>
        <end position="252"/>
    </location>
</feature>
<dbReference type="PANTHER" id="PTHR42718:SF46">
    <property type="entry name" value="BLR6921 PROTEIN"/>
    <property type="match status" value="1"/>
</dbReference>
<sequence>MTATQAPPSARFDPALRGVALAVVLGTIMTTLDTTIVNVALNVLGRDLDASLSTVQWVITGYLLALSMTIPITGWAIERFGAKATWIVSLALFGAGSILCGAAWSAGSLIAFRALQGIGGGLLMPVAQTMLTRAAGPERLGRVMAVISIPGMLAPALGPLAGGLLLDHLSWRWMFYVNVPVCAVALLLAVRLLPRDEERRPESRLDLLGLALLSPGLAATVYGLSQVGEGTAGTQAFAGLLLGAVLMAAFVAHSLRGAGRALLDVRLFRDRAFTASTVTLFVYSVGVFGVLLLVPLYSQTVSGPGVLAAGLLVAPMGAGAIVTMLIAGRLTDRLGPHRPGITGILIVLAGMFACTRVDVSTGPVLMAAAMFVIGLGHGLVTPSIMASAYRTLPRPALPGAATASQILIRVGSALGAAVTAVVLQSLIRSQGTGVGTFATTFRWSLVIVAVAVVPALLIPRRPAPPA</sequence>
<feature type="transmembrane region" description="Helical" evidence="7">
    <location>
        <begin position="306"/>
        <end position="328"/>
    </location>
</feature>
<dbReference type="Gene3D" id="1.20.1250.20">
    <property type="entry name" value="MFS general substrate transporter like domains"/>
    <property type="match status" value="1"/>
</dbReference>
<dbReference type="Proteomes" id="UP000534286">
    <property type="component" value="Unassembled WGS sequence"/>
</dbReference>
<feature type="transmembrane region" description="Helical" evidence="7">
    <location>
        <begin position="110"/>
        <end position="131"/>
    </location>
</feature>
<keyword evidence="4 7" id="KW-0812">Transmembrane</keyword>
<comment type="caution">
    <text evidence="9">The sequence shown here is derived from an EMBL/GenBank/DDBJ whole genome shotgun (WGS) entry which is preliminary data.</text>
</comment>
<keyword evidence="2" id="KW-0813">Transport</keyword>
<comment type="subcellular location">
    <subcellularLocation>
        <location evidence="1">Cell membrane</location>
        <topology evidence="1">Multi-pass membrane protein</topology>
    </subcellularLocation>
</comment>
<dbReference type="NCBIfam" id="TIGR00711">
    <property type="entry name" value="efflux_EmrB"/>
    <property type="match status" value="1"/>
</dbReference>
<name>A0A7W7WA59_9ACTN</name>
<evidence type="ECO:0000256" key="3">
    <source>
        <dbReference type="ARBA" id="ARBA00022475"/>
    </source>
</evidence>
<dbReference type="InterPro" id="IPR036259">
    <property type="entry name" value="MFS_trans_sf"/>
</dbReference>
<feature type="transmembrane region" description="Helical" evidence="7">
    <location>
        <begin position="57"/>
        <end position="77"/>
    </location>
</feature>
<feature type="transmembrane region" description="Helical" evidence="7">
    <location>
        <begin position="205"/>
        <end position="224"/>
    </location>
</feature>
<feature type="transmembrane region" description="Helical" evidence="7">
    <location>
        <begin position="365"/>
        <end position="385"/>
    </location>
</feature>
<keyword evidence="6 7" id="KW-0472">Membrane</keyword>
<proteinExistence type="predicted"/>
<feature type="transmembrane region" description="Helical" evidence="7">
    <location>
        <begin position="173"/>
        <end position="193"/>
    </location>
</feature>
<evidence type="ECO:0000313" key="10">
    <source>
        <dbReference type="Proteomes" id="UP000534286"/>
    </source>
</evidence>
<reference evidence="9 10" key="1">
    <citation type="submission" date="2020-08" db="EMBL/GenBank/DDBJ databases">
        <title>Sequencing the genomes of 1000 actinobacteria strains.</title>
        <authorList>
            <person name="Klenk H.-P."/>
        </authorList>
    </citation>
    <scope>NUCLEOTIDE SEQUENCE [LARGE SCALE GENOMIC DNA]</scope>
    <source>
        <strain evidence="9 10">DSM 43023</strain>
    </source>
</reference>
<keyword evidence="5 7" id="KW-1133">Transmembrane helix</keyword>
<evidence type="ECO:0000256" key="5">
    <source>
        <dbReference type="ARBA" id="ARBA00022989"/>
    </source>
</evidence>
<dbReference type="InterPro" id="IPR020846">
    <property type="entry name" value="MFS_dom"/>
</dbReference>
<dbReference type="PANTHER" id="PTHR42718">
    <property type="entry name" value="MAJOR FACILITATOR SUPERFAMILY MULTIDRUG TRANSPORTER MFSC"/>
    <property type="match status" value="1"/>
</dbReference>
<dbReference type="GO" id="GO:0005886">
    <property type="term" value="C:plasma membrane"/>
    <property type="evidence" value="ECO:0007669"/>
    <property type="project" value="UniProtKB-SubCell"/>
</dbReference>
<dbReference type="Gene3D" id="1.20.1720.10">
    <property type="entry name" value="Multidrug resistance protein D"/>
    <property type="match status" value="1"/>
</dbReference>
<feature type="transmembrane region" description="Helical" evidence="7">
    <location>
        <begin position="84"/>
        <end position="104"/>
    </location>
</feature>
<feature type="transmembrane region" description="Helical" evidence="7">
    <location>
        <begin position="21"/>
        <end position="45"/>
    </location>
</feature>
<keyword evidence="3" id="KW-1003">Cell membrane</keyword>
<dbReference type="Pfam" id="PF07690">
    <property type="entry name" value="MFS_1"/>
    <property type="match status" value="1"/>
</dbReference>
<evidence type="ECO:0000256" key="6">
    <source>
        <dbReference type="ARBA" id="ARBA00023136"/>
    </source>
</evidence>
<feature type="transmembrane region" description="Helical" evidence="7">
    <location>
        <begin position="340"/>
        <end position="359"/>
    </location>
</feature>